<dbReference type="NCBIfam" id="TIGR00974">
    <property type="entry name" value="3a0107s02c"/>
    <property type="match status" value="1"/>
</dbReference>
<dbReference type="AlphaFoldDB" id="A0A381SKC7"/>
<reference evidence="10" key="1">
    <citation type="submission" date="2018-05" db="EMBL/GenBank/DDBJ databases">
        <authorList>
            <person name="Lanie J.A."/>
            <person name="Ng W.-L."/>
            <person name="Kazmierczak K.M."/>
            <person name="Andrzejewski T.M."/>
            <person name="Davidsen T.M."/>
            <person name="Wayne K.J."/>
            <person name="Tettelin H."/>
            <person name="Glass J.I."/>
            <person name="Rusch D."/>
            <person name="Podicherti R."/>
            <person name="Tsui H.-C.T."/>
            <person name="Winkler M.E."/>
        </authorList>
    </citation>
    <scope>NUCLEOTIDE SEQUENCE</scope>
</reference>
<dbReference type="Pfam" id="PF11812">
    <property type="entry name" value="DUF3333"/>
    <property type="match status" value="1"/>
</dbReference>
<dbReference type="GO" id="GO:0035435">
    <property type="term" value="P:phosphate ion transmembrane transport"/>
    <property type="evidence" value="ECO:0007669"/>
    <property type="project" value="InterPro"/>
</dbReference>
<feature type="transmembrane region" description="Helical" evidence="8">
    <location>
        <begin position="154"/>
        <end position="183"/>
    </location>
</feature>
<gene>
    <name evidence="10" type="ORF">METZ01_LOCUS57300</name>
</gene>
<evidence type="ECO:0000256" key="2">
    <source>
        <dbReference type="ARBA" id="ARBA00007069"/>
    </source>
</evidence>
<dbReference type="InterPro" id="IPR035906">
    <property type="entry name" value="MetI-like_sf"/>
</dbReference>
<evidence type="ECO:0000256" key="5">
    <source>
        <dbReference type="ARBA" id="ARBA00022692"/>
    </source>
</evidence>
<evidence type="ECO:0000256" key="6">
    <source>
        <dbReference type="ARBA" id="ARBA00022989"/>
    </source>
</evidence>
<proteinExistence type="inferred from homology"/>
<dbReference type="PANTHER" id="PTHR43470">
    <property type="entry name" value="PHOSPHATE TRANSPORT SYSTEM PERMEASE PROTEIN PSTA-RELATED"/>
    <property type="match status" value="1"/>
</dbReference>
<dbReference type="GO" id="GO:0005315">
    <property type="term" value="F:phosphate transmembrane transporter activity"/>
    <property type="evidence" value="ECO:0007669"/>
    <property type="project" value="InterPro"/>
</dbReference>
<protein>
    <recommendedName>
        <fullName evidence="9">ABC transmembrane type-1 domain-containing protein</fullName>
    </recommendedName>
</protein>
<dbReference type="EMBL" id="UINC01003226">
    <property type="protein sequence ID" value="SVA04446.1"/>
    <property type="molecule type" value="Genomic_DNA"/>
</dbReference>
<keyword evidence="7 8" id="KW-0472">Membrane</keyword>
<keyword evidence="5 8" id="KW-0812">Transmembrane</keyword>
<accession>A0A381SKC7</accession>
<comment type="subcellular location">
    <subcellularLocation>
        <location evidence="1">Cell membrane</location>
        <topology evidence="1">Multi-pass membrane protein</topology>
    </subcellularLocation>
</comment>
<evidence type="ECO:0000259" key="9">
    <source>
        <dbReference type="PROSITE" id="PS50928"/>
    </source>
</evidence>
<name>A0A381SKC7_9ZZZZ</name>
<sequence>MMYRAVPAFTNYGMNLEINLPISESEDSDSQDLNYRRIINKSILSLAPDCMDRSCKRDLVRLFSSGASYDLREYIEKNSSYTNETFSLFILFSDDADLFYKFGIDEDLTEEERRLDDREVRWLQQFQKTGKVESRISKNMFLNGDSREPEIAGVLGAVIGSLYTILITLLISFPIGVFTAIYLENFAAKSRITDFIEVNINNLAAVPSIIFGLLGLALFINFFGMPRSAPLVGGCVLSLMTLPTIIISTRASLQAVPPSIREAALAMGASEMQVVFHHLLPASLPGILTGTIIGLARAFGESAPLLLIGMVAFIVDIPGSITDPATALPVQVYIWADSPERAFVAKTSAATLVLILLLVIINLAAVIMRKRYELKW</sequence>
<dbReference type="PROSITE" id="PS50928">
    <property type="entry name" value="ABC_TM1"/>
    <property type="match status" value="1"/>
</dbReference>
<keyword evidence="3" id="KW-0813">Transport</keyword>
<dbReference type="Gene3D" id="1.10.3720.10">
    <property type="entry name" value="MetI-like"/>
    <property type="match status" value="1"/>
</dbReference>
<feature type="transmembrane region" description="Helical" evidence="8">
    <location>
        <begin position="303"/>
        <end position="322"/>
    </location>
</feature>
<evidence type="ECO:0000256" key="3">
    <source>
        <dbReference type="ARBA" id="ARBA00022448"/>
    </source>
</evidence>
<dbReference type="SUPFAM" id="SSF161098">
    <property type="entry name" value="MetI-like"/>
    <property type="match status" value="1"/>
</dbReference>
<dbReference type="GO" id="GO:0005886">
    <property type="term" value="C:plasma membrane"/>
    <property type="evidence" value="ECO:0007669"/>
    <property type="project" value="UniProtKB-SubCell"/>
</dbReference>
<evidence type="ECO:0000256" key="7">
    <source>
        <dbReference type="ARBA" id="ARBA00023136"/>
    </source>
</evidence>
<evidence type="ECO:0000256" key="1">
    <source>
        <dbReference type="ARBA" id="ARBA00004651"/>
    </source>
</evidence>
<dbReference type="InterPro" id="IPR024573">
    <property type="entry name" value="DUF3333"/>
</dbReference>
<feature type="transmembrane region" description="Helical" evidence="8">
    <location>
        <begin position="231"/>
        <end position="255"/>
    </location>
</feature>
<dbReference type="InterPro" id="IPR000515">
    <property type="entry name" value="MetI-like"/>
</dbReference>
<dbReference type="InterPro" id="IPR005672">
    <property type="entry name" value="Phosphate_PstA"/>
</dbReference>
<feature type="transmembrane region" description="Helical" evidence="8">
    <location>
        <begin position="342"/>
        <end position="367"/>
    </location>
</feature>
<feature type="transmembrane region" description="Helical" evidence="8">
    <location>
        <begin position="275"/>
        <end position="296"/>
    </location>
</feature>
<keyword evidence="4" id="KW-1003">Cell membrane</keyword>
<keyword evidence="6 8" id="KW-1133">Transmembrane helix</keyword>
<feature type="domain" description="ABC transmembrane type-1" evidence="9">
    <location>
        <begin position="158"/>
        <end position="365"/>
    </location>
</feature>
<comment type="similarity">
    <text evidence="2">Belongs to the binding-protein-dependent transport system permease family. CysTW subfamily.</text>
</comment>
<evidence type="ECO:0000313" key="10">
    <source>
        <dbReference type="EMBL" id="SVA04446.1"/>
    </source>
</evidence>
<evidence type="ECO:0000256" key="8">
    <source>
        <dbReference type="SAM" id="Phobius"/>
    </source>
</evidence>
<evidence type="ECO:0000256" key="4">
    <source>
        <dbReference type="ARBA" id="ARBA00022475"/>
    </source>
</evidence>
<dbReference type="CDD" id="cd06261">
    <property type="entry name" value="TM_PBP2"/>
    <property type="match status" value="1"/>
</dbReference>
<feature type="transmembrane region" description="Helical" evidence="8">
    <location>
        <begin position="203"/>
        <end position="224"/>
    </location>
</feature>
<organism evidence="10">
    <name type="scientific">marine metagenome</name>
    <dbReference type="NCBI Taxonomy" id="408172"/>
    <lineage>
        <taxon>unclassified sequences</taxon>
        <taxon>metagenomes</taxon>
        <taxon>ecological metagenomes</taxon>
    </lineage>
</organism>
<dbReference type="Pfam" id="PF00528">
    <property type="entry name" value="BPD_transp_1"/>
    <property type="match status" value="1"/>
</dbReference>